<dbReference type="EMBL" id="LT629740">
    <property type="protein sequence ID" value="SDT63621.1"/>
    <property type="molecule type" value="Genomic_DNA"/>
</dbReference>
<dbReference type="Gene3D" id="2.130.10.130">
    <property type="entry name" value="Integrin alpha, N-terminal"/>
    <property type="match status" value="3"/>
</dbReference>
<dbReference type="PANTHER" id="PTHR16026:SF0">
    <property type="entry name" value="CARTILAGE ACIDIC PROTEIN 1"/>
    <property type="match status" value="1"/>
</dbReference>
<dbReference type="Pfam" id="PF07593">
    <property type="entry name" value="UnbV_ASPIC"/>
    <property type="match status" value="1"/>
</dbReference>
<dbReference type="InterPro" id="IPR013517">
    <property type="entry name" value="FG-GAP"/>
</dbReference>
<dbReference type="InterPro" id="IPR028994">
    <property type="entry name" value="Integrin_alpha_N"/>
</dbReference>
<dbReference type="SUPFAM" id="SSF69318">
    <property type="entry name" value="Integrin alpha N-terminal domain"/>
    <property type="match status" value="3"/>
</dbReference>
<dbReference type="Proteomes" id="UP000199679">
    <property type="component" value="Chromosome I"/>
</dbReference>
<reference evidence="3 4" key="1">
    <citation type="submission" date="2016-10" db="EMBL/GenBank/DDBJ databases">
        <authorList>
            <person name="de Groot N.N."/>
        </authorList>
    </citation>
    <scope>NUCLEOTIDE SEQUENCE [LARGE SCALE GENOMIC DNA]</scope>
    <source>
        <strain evidence="3 4">MP1X4</strain>
    </source>
</reference>
<accession>A0A1H2BZI4</accession>
<name>A0A1H2BZI4_MUCMA</name>
<evidence type="ECO:0000313" key="3">
    <source>
        <dbReference type="EMBL" id="SDT63621.1"/>
    </source>
</evidence>
<dbReference type="Pfam" id="PF13517">
    <property type="entry name" value="FG-GAP_3"/>
    <property type="match status" value="5"/>
</dbReference>
<protein>
    <submittedName>
        <fullName evidence="3">Repeat domain-containing protein</fullName>
    </submittedName>
</protein>
<organism evidence="3 4">
    <name type="scientific">Mucilaginibacter mallensis</name>
    <dbReference type="NCBI Taxonomy" id="652787"/>
    <lineage>
        <taxon>Bacteria</taxon>
        <taxon>Pseudomonadati</taxon>
        <taxon>Bacteroidota</taxon>
        <taxon>Sphingobacteriia</taxon>
        <taxon>Sphingobacteriales</taxon>
        <taxon>Sphingobacteriaceae</taxon>
        <taxon>Mucilaginibacter</taxon>
    </lineage>
</organism>
<dbReference type="PANTHER" id="PTHR16026">
    <property type="entry name" value="CARTILAGE ACIDIC PROTEIN 1"/>
    <property type="match status" value="1"/>
</dbReference>
<dbReference type="STRING" id="652787.SAMN05216490_4486"/>
<keyword evidence="4" id="KW-1185">Reference proteome</keyword>
<sequence>MLSRAAIYSFFAAVCLFFYGCKDDTSHLFTLLSSSRTGVDFANTLTETDKQNLLNYVYFYNGGGVAIGDINGDGLPDILLTGNMVPTRLYLNKGNFKFEDITEKSGLSKIKGWCTGATMADVNGDGKLDIYICRSADKDPKNRKNLLFINNGNSTFTEEGAKYGLDDDGYSTQAVFFDYDKDGDLDMFLINHSLQEYSTGIYLSIYLRRDQQPQFSCKLYRNDNGHFTDVSKQAGITSNVLTFGLGVAVSDVNNDGWPDIYVSNDFNEPDYLFMNNGNGTFTEKLSQSMDEVPLNSMGSDFADINNDGYPDLMTLDMLPESNHAQKMHSGSESFNKFQFLFKSGFYYQFSRNMLQKNNGDGTFSEIGQMSGVSNTDWSWSALFSDFDNDGNKDLFVTNGYVRDFNDMDFVKYQADVAMGQSIGGGDRSKKSMIEKMPSVVIPNYIYQNVGNCLFTNKIKDWGLDQNSISSGAAYVDLNNDGGMDLVVNNINQKAFIYKNNATLLDKQNNWLKVKFQGSPKNTFGIGAKVKVYCKGNLYYQEQFPVRGFQSSVDQVLNFGIGTHAIADSVVVIWPDDKMQKLLSVKAKQTLTVKWADAPLKWHADTVKHNQYFKNTKAPGFVHKENDFNDFNRQALMPNYLSRQGPCLAKADINGDGREDIFIGGAKDQPSRIYVQQADGSFVYKPEPAIEKDSARETVKAQFIDVNNDGKPDLYVASGGYEFAEHDTVFQDHIYINDGKGNFKLSKGALPAMLFSKGCVKAADINGDGAMDIFVGGRVIPGKYPVAPQSMLLLNDGKGHFTDATRKICPALANIGMVTDGVWLDLNGDKKLDLVVVGEWMPIKVFINQNGKLIDESAKYIKFPSTGLWNKIYAADLNGDGRLDLVVGNIGLNTQFKISPQQPLSICYKDFDKNGTIDPVLCYYIDGVNYPAISRDDLMDQIPMLKKKFLDYAPYADATMADVFTPEQMKGAITLKAETAETIYLENDGSNGFKLKKLPIEAQYSPVYTIVSIDANHDGKPDLVLAGNNAWTRIKFGRYKANHGILLLNDGKGNFTYVPQYKSGFNLRDDIRSAETINTASGQQIIFGANDAPLKAYTLNK</sequence>
<dbReference type="InterPro" id="IPR011519">
    <property type="entry name" value="UnbV_ASPIC"/>
</dbReference>
<dbReference type="RefSeq" id="WP_172829285.1">
    <property type="nucleotide sequence ID" value="NZ_LT629740.1"/>
</dbReference>
<dbReference type="PROSITE" id="PS51257">
    <property type="entry name" value="PROKAR_LIPOPROTEIN"/>
    <property type="match status" value="1"/>
</dbReference>
<dbReference type="InterPro" id="IPR027039">
    <property type="entry name" value="Crtac1"/>
</dbReference>
<evidence type="ECO:0000256" key="1">
    <source>
        <dbReference type="ARBA" id="ARBA00022729"/>
    </source>
</evidence>
<gene>
    <name evidence="3" type="ORF">SAMN05216490_4486</name>
</gene>
<proteinExistence type="predicted"/>
<keyword evidence="1" id="KW-0732">Signal</keyword>
<dbReference type="AlphaFoldDB" id="A0A1H2BZI4"/>
<feature type="domain" description="ASPIC/UnbV" evidence="2">
    <location>
        <begin position="524"/>
        <end position="591"/>
    </location>
</feature>
<evidence type="ECO:0000259" key="2">
    <source>
        <dbReference type="Pfam" id="PF07593"/>
    </source>
</evidence>
<evidence type="ECO:0000313" key="4">
    <source>
        <dbReference type="Proteomes" id="UP000199679"/>
    </source>
</evidence>